<dbReference type="SUPFAM" id="SSF55874">
    <property type="entry name" value="ATPase domain of HSP90 chaperone/DNA topoisomerase II/histidine kinase"/>
    <property type="match status" value="1"/>
</dbReference>
<feature type="transmembrane region" description="Helical" evidence="1">
    <location>
        <begin position="6"/>
        <end position="25"/>
    </location>
</feature>
<feature type="transmembrane region" description="Helical" evidence="1">
    <location>
        <begin position="78"/>
        <end position="97"/>
    </location>
</feature>
<evidence type="ECO:0000313" key="4">
    <source>
        <dbReference type="Proteomes" id="UP000291289"/>
    </source>
</evidence>
<keyword evidence="1" id="KW-0472">Membrane</keyword>
<dbReference type="CDD" id="cd16935">
    <property type="entry name" value="HATPase_AgrC-ComD-like"/>
    <property type="match status" value="1"/>
</dbReference>
<organism evidence="3 4">
    <name type="scientific">Alloscardovia theropitheci</name>
    <dbReference type="NCBI Taxonomy" id="2496842"/>
    <lineage>
        <taxon>Bacteria</taxon>
        <taxon>Bacillati</taxon>
        <taxon>Actinomycetota</taxon>
        <taxon>Actinomycetes</taxon>
        <taxon>Bifidobacteriales</taxon>
        <taxon>Bifidobacteriaceae</taxon>
        <taxon>Alloscardovia</taxon>
    </lineage>
</organism>
<comment type="caution">
    <text evidence="3">The sequence shown here is derived from an EMBL/GenBank/DDBJ whole genome shotgun (WGS) entry which is preliminary data.</text>
</comment>
<feature type="domain" description="Sensor histidine kinase NatK-like C-terminal" evidence="2">
    <location>
        <begin position="335"/>
        <end position="438"/>
    </location>
</feature>
<feature type="transmembrane region" description="Helical" evidence="1">
    <location>
        <begin position="104"/>
        <end position="126"/>
    </location>
</feature>
<feature type="transmembrane region" description="Helical" evidence="1">
    <location>
        <begin position="208"/>
        <end position="226"/>
    </location>
</feature>
<accession>A0A4R0QZ20</accession>
<proteinExistence type="predicted"/>
<dbReference type="InterPro" id="IPR036890">
    <property type="entry name" value="HATPase_C_sf"/>
</dbReference>
<dbReference type="EMBL" id="RXLP01000026">
    <property type="protein sequence ID" value="TCD53806.1"/>
    <property type="molecule type" value="Genomic_DNA"/>
</dbReference>
<dbReference type="Pfam" id="PF14501">
    <property type="entry name" value="HATPase_c_5"/>
    <property type="match status" value="1"/>
</dbReference>
<evidence type="ECO:0000259" key="2">
    <source>
        <dbReference type="Pfam" id="PF14501"/>
    </source>
</evidence>
<sequence>MEFYSIRLSLFYIELVLGALIFIRKEDWETIILSSRIWKLLVLPLLAVLYGSVPLLYLKFVPIESYYLTRSVMHSNGSLMYYIVSAAIVALSLRFATAMTWIKTLVVVSCGYATQHIAFDIYRVVLNVFNVNIEVNDWNRWNYSDAYYAVIYPIIFLCAWIFFARRFKFDESKVRRKVKWVCGCIVLIFFLAFVNLYFIQQISGQARMLVYIYDAALTIFVLNTLIQTSTNTQLSYDLMTMKRLDKLQKHHYQLARENVEIINELGHDLRKSMRDQEMISEADQAINIYDSVFRTGNTALDVLLTERSFYCNSHNITLSALADGSKLDFLDDSTVYSIFGNLIDNAIEYIEKSDNSQELSIIDLTIRREANFVIIEIKNPLMDKIYMSNGLPMTTKKGSDTHLHGFGTRSVLRHVHKLGGEMVISTENNTYSVTILIPSNTGLS</sequence>
<reference evidence="3 4" key="1">
    <citation type="submission" date="2018-12" db="EMBL/GenBank/DDBJ databases">
        <title>Alloscrdovia theropitheci sp. nov: a novel taxon from the feces of the bleeding-herat monkey (Theropithecus geleda).</title>
        <authorList>
            <person name="Modesto M."/>
        </authorList>
    </citation>
    <scope>NUCLEOTIDE SEQUENCE [LARGE SCALE GENOMIC DNA]</scope>
    <source>
        <strain evidence="3 4">GLDI4/2</strain>
    </source>
</reference>
<feature type="transmembrane region" description="Helical" evidence="1">
    <location>
        <begin position="146"/>
        <end position="164"/>
    </location>
</feature>
<keyword evidence="1" id="KW-1133">Transmembrane helix</keyword>
<evidence type="ECO:0000313" key="3">
    <source>
        <dbReference type="EMBL" id="TCD53806.1"/>
    </source>
</evidence>
<dbReference type="OrthoDB" id="3242681at2"/>
<keyword evidence="4" id="KW-1185">Reference proteome</keyword>
<keyword evidence="1" id="KW-0812">Transmembrane</keyword>
<gene>
    <name evidence="3" type="ORF">EJ419_07515</name>
</gene>
<protein>
    <submittedName>
        <fullName evidence="3">GHKL domain-containing protein</fullName>
    </submittedName>
</protein>
<dbReference type="InterPro" id="IPR032834">
    <property type="entry name" value="NatK-like_C"/>
</dbReference>
<evidence type="ECO:0000256" key="1">
    <source>
        <dbReference type="SAM" id="Phobius"/>
    </source>
</evidence>
<dbReference type="Gene3D" id="3.30.565.10">
    <property type="entry name" value="Histidine kinase-like ATPase, C-terminal domain"/>
    <property type="match status" value="1"/>
</dbReference>
<feature type="transmembrane region" description="Helical" evidence="1">
    <location>
        <begin position="180"/>
        <end position="202"/>
    </location>
</feature>
<name>A0A4R0QZ20_9BIFI</name>
<dbReference type="AlphaFoldDB" id="A0A4R0QZ20"/>
<feature type="transmembrane region" description="Helical" evidence="1">
    <location>
        <begin position="37"/>
        <end position="58"/>
    </location>
</feature>
<dbReference type="Proteomes" id="UP000291289">
    <property type="component" value="Unassembled WGS sequence"/>
</dbReference>